<dbReference type="GO" id="GO:0016020">
    <property type="term" value="C:membrane"/>
    <property type="evidence" value="ECO:0007669"/>
    <property type="project" value="UniProtKB-SubCell"/>
</dbReference>
<dbReference type="GeneID" id="19967483"/>
<feature type="domain" description="Major facilitator superfamily (MFS) profile" evidence="10">
    <location>
        <begin position="35"/>
        <end position="474"/>
    </location>
</feature>
<dbReference type="InterPro" id="IPR050360">
    <property type="entry name" value="MFS_Sugar_Transporters"/>
</dbReference>
<dbReference type="HOGENOM" id="CLU_001265_30_13_1"/>
<evidence type="ECO:0000256" key="3">
    <source>
        <dbReference type="ARBA" id="ARBA00022448"/>
    </source>
</evidence>
<evidence type="ECO:0000313" key="12">
    <source>
        <dbReference type="Proteomes" id="UP000030752"/>
    </source>
</evidence>
<evidence type="ECO:0000259" key="10">
    <source>
        <dbReference type="PROSITE" id="PS50850"/>
    </source>
</evidence>
<dbReference type="GO" id="GO:0005351">
    <property type="term" value="F:carbohydrate:proton symporter activity"/>
    <property type="evidence" value="ECO:0007669"/>
    <property type="project" value="TreeGrafter"/>
</dbReference>
<evidence type="ECO:0000313" key="11">
    <source>
        <dbReference type="EMBL" id="ETN45962.1"/>
    </source>
</evidence>
<dbReference type="InterPro" id="IPR020846">
    <property type="entry name" value="MFS_dom"/>
</dbReference>
<accession>W2SB88</accession>
<keyword evidence="4 9" id="KW-0812">Transmembrane</keyword>
<feature type="transmembrane region" description="Helical" evidence="9">
    <location>
        <begin position="380"/>
        <end position="401"/>
    </location>
</feature>
<dbReference type="InterPro" id="IPR005829">
    <property type="entry name" value="Sugar_transporter_CS"/>
</dbReference>
<feature type="transmembrane region" description="Helical" evidence="9">
    <location>
        <begin position="449"/>
        <end position="470"/>
    </location>
</feature>
<evidence type="ECO:0000256" key="9">
    <source>
        <dbReference type="SAM" id="Phobius"/>
    </source>
</evidence>
<feature type="transmembrane region" description="Helical" evidence="9">
    <location>
        <begin position="162"/>
        <end position="179"/>
    </location>
</feature>
<evidence type="ECO:0000256" key="5">
    <source>
        <dbReference type="ARBA" id="ARBA00022989"/>
    </source>
</evidence>
<comment type="similarity">
    <text evidence="2 7">Belongs to the major facilitator superfamily. Sugar transporter (TC 2.A.1.1) family.</text>
</comment>
<dbReference type="Pfam" id="PF00083">
    <property type="entry name" value="Sugar_tr"/>
    <property type="match status" value="1"/>
</dbReference>
<feature type="transmembrane region" description="Helical" evidence="9">
    <location>
        <begin position="103"/>
        <end position="123"/>
    </location>
</feature>
<dbReference type="Gene3D" id="1.20.1250.20">
    <property type="entry name" value="MFS general substrate transporter like domains"/>
    <property type="match status" value="1"/>
</dbReference>
<dbReference type="NCBIfam" id="TIGR00879">
    <property type="entry name" value="SP"/>
    <property type="match status" value="1"/>
</dbReference>
<feature type="transmembrane region" description="Helical" evidence="9">
    <location>
        <begin position="129"/>
        <end position="150"/>
    </location>
</feature>
<gene>
    <name evidence="11" type="ORF">HMPREF1541_00144</name>
</gene>
<feature type="region of interest" description="Disordered" evidence="8">
    <location>
        <begin position="499"/>
        <end position="535"/>
    </location>
</feature>
<reference evidence="11 12" key="1">
    <citation type="submission" date="2013-03" db="EMBL/GenBank/DDBJ databases">
        <title>The Genome Sequence of Phialophora europaea CBS 101466.</title>
        <authorList>
            <consortium name="The Broad Institute Genomics Platform"/>
            <person name="Cuomo C."/>
            <person name="de Hoog S."/>
            <person name="Gorbushina A."/>
            <person name="Walker B."/>
            <person name="Young S.K."/>
            <person name="Zeng Q."/>
            <person name="Gargeya S."/>
            <person name="Fitzgerald M."/>
            <person name="Haas B."/>
            <person name="Abouelleil A."/>
            <person name="Allen A.W."/>
            <person name="Alvarado L."/>
            <person name="Arachchi H.M."/>
            <person name="Berlin A.M."/>
            <person name="Chapman S.B."/>
            <person name="Gainer-Dewar J."/>
            <person name="Goldberg J."/>
            <person name="Griggs A."/>
            <person name="Gujja S."/>
            <person name="Hansen M."/>
            <person name="Howarth C."/>
            <person name="Imamovic A."/>
            <person name="Ireland A."/>
            <person name="Larimer J."/>
            <person name="McCowan C."/>
            <person name="Murphy C."/>
            <person name="Pearson M."/>
            <person name="Poon T.W."/>
            <person name="Priest M."/>
            <person name="Roberts A."/>
            <person name="Saif S."/>
            <person name="Shea T."/>
            <person name="Sisk P."/>
            <person name="Sykes S."/>
            <person name="Wortman J."/>
            <person name="Nusbaum C."/>
            <person name="Birren B."/>
        </authorList>
    </citation>
    <scope>NUCLEOTIDE SEQUENCE [LARGE SCALE GENOMIC DNA]</scope>
    <source>
        <strain evidence="11 12">CBS 101466</strain>
    </source>
</reference>
<dbReference type="InterPro" id="IPR003663">
    <property type="entry name" value="Sugar/inositol_transpt"/>
</dbReference>
<keyword evidence="5 9" id="KW-1133">Transmembrane helix</keyword>
<dbReference type="InterPro" id="IPR036259">
    <property type="entry name" value="MFS_trans_sf"/>
</dbReference>
<dbReference type="Proteomes" id="UP000030752">
    <property type="component" value="Unassembled WGS sequence"/>
</dbReference>
<comment type="subcellular location">
    <subcellularLocation>
        <location evidence="1">Membrane</location>
        <topology evidence="1">Multi-pass membrane protein</topology>
    </subcellularLocation>
</comment>
<feature type="transmembrane region" description="Helical" evidence="9">
    <location>
        <begin position="327"/>
        <end position="345"/>
    </location>
</feature>
<sequence length="535" mass="58808">MVKNEEIVGSALAQVLPRYDKPWFKVPHLLRLNLILLVPLLSSAVAGYDGSMMNGLQSTSSWKNYFNDPKGSVLGVVNAAQSIGSVVSLPFVGYLSDKLGRRYTLLLGCLTVVIASAIQAASVNYAMFVISRLLVGVGGMLVTQPSPMLIAELAMPQHRGKLTSAFWTFYYFGAILAAWSTYGTQKHISNSDWAWRGPSILQAAYPILQIAFFWVLPESPRWLVANGRATQAREILTKYHVGGDASHPLIDFEMAQIEAAIESEKQASTTKWSSLVATPGNRKRTIIAVCVGAFAQWNGVAVISYYLTLVLDTIGITDPDTQTLINGLLQIFNFVAAASAAFLVDRLGRRTLFLWSGFGMLASFIIWTACSATFDMTGSNAAGIVVLVFIFVYFFHYDIAYTPLLFGYPTEIFPYSLRAKGLTVEMISIYGSLVVLAFVNPIALDNIGWRYYIVFCIILGFIVVTTWFYFPETKGHSLEEIAEIFDGESVAPRRASFVARGGREGKREEEDEMVGSSKEGSVGEVEHIARTSKGV</sequence>
<dbReference type="InterPro" id="IPR005828">
    <property type="entry name" value="MFS_sugar_transport-like"/>
</dbReference>
<keyword evidence="6 9" id="KW-0472">Membrane</keyword>
<feature type="transmembrane region" description="Helical" evidence="9">
    <location>
        <begin position="286"/>
        <end position="307"/>
    </location>
</feature>
<dbReference type="EMBL" id="KB822711">
    <property type="protein sequence ID" value="ETN45962.1"/>
    <property type="molecule type" value="Genomic_DNA"/>
</dbReference>
<proteinExistence type="inferred from homology"/>
<dbReference type="FunFam" id="1.20.1250.20:FF:000117">
    <property type="entry name" value="MFS hexose transporter"/>
    <property type="match status" value="1"/>
</dbReference>
<dbReference type="PROSITE" id="PS00216">
    <property type="entry name" value="SUGAR_TRANSPORT_1"/>
    <property type="match status" value="2"/>
</dbReference>
<organism evidence="11 12">
    <name type="scientific">Cyphellophora europaea (strain CBS 101466)</name>
    <name type="common">Phialophora europaea</name>
    <dbReference type="NCBI Taxonomy" id="1220924"/>
    <lineage>
        <taxon>Eukaryota</taxon>
        <taxon>Fungi</taxon>
        <taxon>Dikarya</taxon>
        <taxon>Ascomycota</taxon>
        <taxon>Pezizomycotina</taxon>
        <taxon>Eurotiomycetes</taxon>
        <taxon>Chaetothyriomycetidae</taxon>
        <taxon>Chaetothyriales</taxon>
        <taxon>Cyphellophoraceae</taxon>
        <taxon>Cyphellophora</taxon>
    </lineage>
</organism>
<dbReference type="PRINTS" id="PR00171">
    <property type="entry name" value="SUGRTRNSPORT"/>
</dbReference>
<dbReference type="PANTHER" id="PTHR48022:SF3">
    <property type="entry name" value="HEXOSE TRANSPORTER PROTEIN (AFU_ORTHOLOGUE AFUA_8G04480)-RELATED"/>
    <property type="match status" value="1"/>
</dbReference>
<dbReference type="RefSeq" id="XP_008710674.1">
    <property type="nucleotide sequence ID" value="XM_008712452.1"/>
</dbReference>
<protein>
    <recommendedName>
        <fullName evidence="10">Major facilitator superfamily (MFS) profile domain-containing protein</fullName>
    </recommendedName>
</protein>
<evidence type="ECO:0000256" key="2">
    <source>
        <dbReference type="ARBA" id="ARBA00010992"/>
    </source>
</evidence>
<feature type="transmembrane region" description="Helical" evidence="9">
    <location>
        <begin position="352"/>
        <end position="374"/>
    </location>
</feature>
<dbReference type="eggNOG" id="KOG0254">
    <property type="taxonomic scope" value="Eukaryota"/>
</dbReference>
<dbReference type="AlphaFoldDB" id="W2SB88"/>
<feature type="transmembrane region" description="Helical" evidence="9">
    <location>
        <begin position="199"/>
        <end position="216"/>
    </location>
</feature>
<keyword evidence="3 7" id="KW-0813">Transport</keyword>
<dbReference type="SUPFAM" id="SSF103473">
    <property type="entry name" value="MFS general substrate transporter"/>
    <property type="match status" value="1"/>
</dbReference>
<dbReference type="PANTHER" id="PTHR48022">
    <property type="entry name" value="PLASTIDIC GLUCOSE TRANSPORTER 4"/>
    <property type="match status" value="1"/>
</dbReference>
<feature type="transmembrane region" description="Helical" evidence="9">
    <location>
        <begin position="73"/>
        <end position="96"/>
    </location>
</feature>
<dbReference type="OrthoDB" id="6133115at2759"/>
<evidence type="ECO:0000256" key="7">
    <source>
        <dbReference type="RuleBase" id="RU003346"/>
    </source>
</evidence>
<dbReference type="InParanoid" id="W2SB88"/>
<name>W2SB88_CYPE1</name>
<evidence type="ECO:0000256" key="4">
    <source>
        <dbReference type="ARBA" id="ARBA00022692"/>
    </source>
</evidence>
<dbReference type="VEuPathDB" id="FungiDB:HMPREF1541_00144"/>
<evidence type="ECO:0000256" key="8">
    <source>
        <dbReference type="SAM" id="MobiDB-lite"/>
    </source>
</evidence>
<dbReference type="PROSITE" id="PS50850">
    <property type="entry name" value="MFS"/>
    <property type="match status" value="1"/>
</dbReference>
<evidence type="ECO:0000256" key="1">
    <source>
        <dbReference type="ARBA" id="ARBA00004141"/>
    </source>
</evidence>
<feature type="transmembrane region" description="Helical" evidence="9">
    <location>
        <begin position="29"/>
        <end position="48"/>
    </location>
</feature>
<feature type="transmembrane region" description="Helical" evidence="9">
    <location>
        <begin position="422"/>
        <end position="443"/>
    </location>
</feature>
<keyword evidence="12" id="KW-1185">Reference proteome</keyword>
<evidence type="ECO:0000256" key="6">
    <source>
        <dbReference type="ARBA" id="ARBA00023136"/>
    </source>
</evidence>